<evidence type="ECO:0000256" key="2">
    <source>
        <dbReference type="ARBA" id="ARBA00011322"/>
    </source>
</evidence>
<protein>
    <recommendedName>
        <fullName evidence="3">Nuclease SbcCD subunit C</fullName>
    </recommendedName>
</protein>
<comment type="similarity">
    <text evidence="1">Belongs to the SMC family. SbcC subfamily.</text>
</comment>
<dbReference type="InterPro" id="IPR027417">
    <property type="entry name" value="P-loop_NTPase"/>
</dbReference>
<dbReference type="Gene3D" id="3.40.50.300">
    <property type="entry name" value="P-loop containing nucleotide triphosphate hydrolases"/>
    <property type="match status" value="1"/>
</dbReference>
<evidence type="ECO:0000313" key="5">
    <source>
        <dbReference type="EMBL" id="SDJ01946.1"/>
    </source>
</evidence>
<keyword evidence="4" id="KW-0175">Coiled coil</keyword>
<dbReference type="RefSeq" id="WP_143009696.1">
    <property type="nucleotide sequence ID" value="NZ_FNEH01000023.1"/>
</dbReference>
<evidence type="ECO:0000313" key="6">
    <source>
        <dbReference type="Proteomes" id="UP000198945"/>
    </source>
</evidence>
<dbReference type="PANTHER" id="PTHR32114:SF2">
    <property type="entry name" value="ABC TRANSPORTER ABCH.3"/>
    <property type="match status" value="1"/>
</dbReference>
<name>A0A1G8QBK2_9FIRM</name>
<evidence type="ECO:0000256" key="1">
    <source>
        <dbReference type="ARBA" id="ARBA00006930"/>
    </source>
</evidence>
<organism evidence="5 6">
    <name type="scientific">Halanaerobium congolense</name>
    <dbReference type="NCBI Taxonomy" id="54121"/>
    <lineage>
        <taxon>Bacteria</taxon>
        <taxon>Bacillati</taxon>
        <taxon>Bacillota</taxon>
        <taxon>Clostridia</taxon>
        <taxon>Halanaerobiales</taxon>
        <taxon>Halanaerobiaceae</taxon>
        <taxon>Halanaerobium</taxon>
    </lineage>
</organism>
<reference evidence="5 6" key="1">
    <citation type="submission" date="2016-10" db="EMBL/GenBank/DDBJ databases">
        <authorList>
            <person name="de Groot N.N."/>
        </authorList>
    </citation>
    <scope>NUCLEOTIDE SEQUENCE [LARGE SCALE GENOMIC DNA]</scope>
    <source>
        <strain evidence="5 6">WG7</strain>
    </source>
</reference>
<dbReference type="EMBL" id="FNEH01000023">
    <property type="protein sequence ID" value="SDJ01946.1"/>
    <property type="molecule type" value="Genomic_DNA"/>
</dbReference>
<comment type="subunit">
    <text evidence="2">Heterodimer of SbcC and SbcD.</text>
</comment>
<feature type="coiled-coil region" evidence="4">
    <location>
        <begin position="225"/>
        <end position="345"/>
    </location>
</feature>
<dbReference type="AlphaFoldDB" id="A0A1G8QBK2"/>
<dbReference type="PANTHER" id="PTHR32114">
    <property type="entry name" value="ABC TRANSPORTER ABCH.3"/>
    <property type="match status" value="1"/>
</dbReference>
<feature type="coiled-coil region" evidence="4">
    <location>
        <begin position="108"/>
        <end position="181"/>
    </location>
</feature>
<sequence>MSLKTKSFMEYKLRQSYFQNEAFALEDRLADSKRNMDSLRDRLYQINNFNDDIFDILEKSLSYLKETGDPYLREVDCPVCGDSHERKALLGKIERKLTQGSKKVKEIKKKLFLENQKEEKIKAELQELRDQFAEAVDKMISELEAEKESFTIKMSVTKDRILKVENEIKLLQSKLNELDYLNQNAVRIIDHYQIEERELKDNLARRIKRLKNLMVNNSFLEIKNTKELEKEISELLERKDSLAAEFNKYNLKADSFYQEILQREKESKNMLADCKRAQSRVKNLESELEKQQELLQQNKVRKQLKQVENEFKKAAAEREKIKRGLERAEKLKLAVRDVVADLNNQILKEQEEFINKIFKRIYPHPFFRQINLKTTVSRQGSNSLLIECKNKSGKTIVNPAFTFSKAQVNIVAISIFLSMALRQQCTKLNTILLDDPMQSMDDLNIISFIDVLQSCSMEGET</sequence>
<evidence type="ECO:0000256" key="3">
    <source>
        <dbReference type="ARBA" id="ARBA00013368"/>
    </source>
</evidence>
<dbReference type="Proteomes" id="UP000198945">
    <property type="component" value="Unassembled WGS sequence"/>
</dbReference>
<gene>
    <name evidence="5" type="ORF">SAMN04515654_12327</name>
</gene>
<accession>A0A1G8QBK2</accession>
<evidence type="ECO:0000256" key="4">
    <source>
        <dbReference type="SAM" id="Coils"/>
    </source>
</evidence>
<proteinExistence type="inferred from homology"/>